<proteinExistence type="predicted"/>
<dbReference type="Proteomes" id="UP000028933">
    <property type="component" value="Chromosome"/>
</dbReference>
<protein>
    <recommendedName>
        <fullName evidence="4">Iron-regulated membrane protein</fullName>
    </recommendedName>
</protein>
<dbReference type="PANTHER" id="PTHR34219">
    <property type="entry name" value="IRON-REGULATED INNER MEMBRANE PROTEIN-RELATED"/>
    <property type="match status" value="1"/>
</dbReference>
<gene>
    <name evidence="2" type="ORF">BD94_1904</name>
</gene>
<feature type="transmembrane region" description="Helical" evidence="1">
    <location>
        <begin position="223"/>
        <end position="243"/>
    </location>
</feature>
<keyword evidence="1" id="KW-0472">Membrane</keyword>
<keyword evidence="1" id="KW-1133">Transmembrane helix</keyword>
<organism evidence="2 3">
    <name type="scientific">Elizabethkingia anophelis NUHP1</name>
    <dbReference type="NCBI Taxonomy" id="1338011"/>
    <lineage>
        <taxon>Bacteria</taxon>
        <taxon>Pseudomonadati</taxon>
        <taxon>Bacteroidota</taxon>
        <taxon>Flavobacteriia</taxon>
        <taxon>Flavobacteriales</taxon>
        <taxon>Weeksellaceae</taxon>
        <taxon>Elizabethkingia</taxon>
    </lineage>
</organism>
<reference evidence="2" key="2">
    <citation type="journal article" date="2015" name="Genome Biol. Evol.">
        <title>Complete Genome Sequence and Transcriptomic Analysis of the Novel Pathogen Elizabethkingia anophelis in Response to Oxidative Stress.</title>
        <authorList>
            <person name="Li Y."/>
            <person name="Liu Y."/>
            <person name="Chew S.C."/>
            <person name="Tay M."/>
            <person name="Salido M.M."/>
            <person name="Teo J."/>
            <person name="Lauro F.M."/>
            <person name="Givskov M."/>
            <person name="Yang L."/>
        </authorList>
    </citation>
    <scope>NUCLEOTIDE SEQUENCE</scope>
    <source>
        <strain evidence="2">NUHP1</strain>
    </source>
</reference>
<accession>A0A077EHM7</accession>
<dbReference type="STRING" id="1338011.BD94_1904"/>
<name>A0A077EHM7_9FLAO</name>
<dbReference type="KEGG" id="eao:BD94_1904"/>
<sequence length="406" mass="46381">MPIGFGFYFSMDKDLHNLQKKHHKKRGKTLVKKITGWLHLWLGLISGLIVFVVVLSGTLFVFCDEIIDFVAGSDKYIEYREGQQKIDADVLIAQFNAKHKEEGRKAFYIDEYKDPERSFRIASGIKRGGFSYTYINPYTGNEIGSTMSYRFFYVVAHIHSQLLLGGFGKTVVGISSIIFFIQLLGGLILWWPQKWTKATRTSSFKFKRGVKWKRRNYDLHNVLGFYVVIPAIFVTITGLIMAYEVLESFTQKTFGGVPAVEARKLSKKYEPPFVEGKDFITMQDAIDITRIRHPENNQVRVSFFGGDDSTIYSILVGKFIGLKSAIDGHDITLNRYTGNEIEMPEILENHEKIEHTNFDLHVGYWGGYIGKTITFIVGIICSSLPITGVLIWWGRRNKKKPVAVVK</sequence>
<evidence type="ECO:0000313" key="3">
    <source>
        <dbReference type="Proteomes" id="UP000028933"/>
    </source>
</evidence>
<feature type="transmembrane region" description="Helical" evidence="1">
    <location>
        <begin position="171"/>
        <end position="191"/>
    </location>
</feature>
<evidence type="ECO:0000313" key="2">
    <source>
        <dbReference type="EMBL" id="AIL45679.1"/>
    </source>
</evidence>
<feature type="transmembrane region" description="Helical" evidence="1">
    <location>
        <begin position="373"/>
        <end position="393"/>
    </location>
</feature>
<dbReference type="InterPro" id="IPR005625">
    <property type="entry name" value="PepSY-ass_TM"/>
</dbReference>
<reference evidence="2" key="1">
    <citation type="journal article" date="2013" name="Lancet">
        <title>First case of E anophelis outbreak in an intensive-care unit.</title>
        <authorList>
            <person name="Teo J."/>
            <person name="Tan S.Y."/>
            <person name="Tay M."/>
            <person name="Ding Y."/>
            <person name="Kjelleberg S."/>
            <person name="Givskov M."/>
            <person name="Lin R.T."/>
            <person name="Yang L."/>
        </authorList>
    </citation>
    <scope>NUCLEOTIDE SEQUENCE [LARGE SCALE GENOMIC DNA]</scope>
    <source>
        <strain evidence="2">NUHP1</strain>
    </source>
</reference>
<dbReference type="EMBL" id="CP007547">
    <property type="protein sequence ID" value="AIL45679.1"/>
    <property type="molecule type" value="Genomic_DNA"/>
</dbReference>
<dbReference type="AlphaFoldDB" id="A0A077EHM7"/>
<evidence type="ECO:0008006" key="4">
    <source>
        <dbReference type="Google" id="ProtNLM"/>
    </source>
</evidence>
<feature type="transmembrane region" description="Helical" evidence="1">
    <location>
        <begin position="34"/>
        <end position="62"/>
    </location>
</feature>
<evidence type="ECO:0000256" key="1">
    <source>
        <dbReference type="SAM" id="Phobius"/>
    </source>
</evidence>
<dbReference type="PANTHER" id="PTHR34219:SF3">
    <property type="entry name" value="BLL7967 PROTEIN"/>
    <property type="match status" value="1"/>
</dbReference>
<dbReference type="eggNOG" id="COG3182">
    <property type="taxonomic scope" value="Bacteria"/>
</dbReference>
<dbReference type="HOGENOM" id="CLU_031962_2_0_10"/>
<dbReference type="Pfam" id="PF03929">
    <property type="entry name" value="PepSY_TM"/>
    <property type="match status" value="1"/>
</dbReference>
<keyword evidence="1" id="KW-0812">Transmembrane</keyword>